<dbReference type="Proteomes" id="UP000007797">
    <property type="component" value="Unassembled WGS sequence"/>
</dbReference>
<organism evidence="6 7">
    <name type="scientific">Cavenderia fasciculata</name>
    <name type="common">Slime mold</name>
    <name type="synonym">Dictyostelium fasciculatum</name>
    <dbReference type="NCBI Taxonomy" id="261658"/>
    <lineage>
        <taxon>Eukaryota</taxon>
        <taxon>Amoebozoa</taxon>
        <taxon>Evosea</taxon>
        <taxon>Eumycetozoa</taxon>
        <taxon>Dictyostelia</taxon>
        <taxon>Acytosteliales</taxon>
        <taxon>Cavenderiaceae</taxon>
        <taxon>Cavenderia</taxon>
    </lineage>
</organism>
<dbReference type="STRING" id="1054147.F4PKU4"/>
<dbReference type="PANTHER" id="PTHR43512">
    <property type="entry name" value="TRANSLATION FACTOR GUF1-RELATED"/>
    <property type="match status" value="1"/>
</dbReference>
<feature type="domain" description="Tr-type G" evidence="5">
    <location>
        <begin position="71"/>
        <end position="270"/>
    </location>
</feature>
<dbReference type="OrthoDB" id="1074at2759"/>
<dbReference type="SUPFAM" id="SSF52540">
    <property type="entry name" value="P-loop containing nucleoside triphosphate hydrolases"/>
    <property type="match status" value="1"/>
</dbReference>
<dbReference type="InterPro" id="IPR006297">
    <property type="entry name" value="EF-4"/>
</dbReference>
<keyword evidence="4" id="KW-0472">Membrane</keyword>
<evidence type="ECO:0000256" key="4">
    <source>
        <dbReference type="ARBA" id="ARBA00023136"/>
    </source>
</evidence>
<dbReference type="CDD" id="cd01890">
    <property type="entry name" value="LepA"/>
    <property type="match status" value="1"/>
</dbReference>
<gene>
    <name evidence="6" type="ORF">DFA_06365</name>
</gene>
<evidence type="ECO:0000256" key="3">
    <source>
        <dbReference type="ARBA" id="ARBA00023134"/>
    </source>
</evidence>
<keyword evidence="7" id="KW-1185">Reference proteome</keyword>
<dbReference type="GO" id="GO:0005525">
    <property type="term" value="F:GTP binding"/>
    <property type="evidence" value="ECO:0007669"/>
    <property type="project" value="UniProtKB-KW"/>
</dbReference>
<dbReference type="PROSITE" id="PS00301">
    <property type="entry name" value="G_TR_1"/>
    <property type="match status" value="1"/>
</dbReference>
<dbReference type="Pfam" id="PF00009">
    <property type="entry name" value="GTP_EFTU"/>
    <property type="match status" value="1"/>
</dbReference>
<name>F4PKU4_CACFS</name>
<dbReference type="PANTHER" id="PTHR43512:SF7">
    <property type="entry name" value="TRANSLATION FACTOR GUF1, MITOCHONDRIAL"/>
    <property type="match status" value="1"/>
</dbReference>
<evidence type="ECO:0000313" key="6">
    <source>
        <dbReference type="EMBL" id="EGG24218.1"/>
    </source>
</evidence>
<dbReference type="PROSITE" id="PS51722">
    <property type="entry name" value="G_TR_2"/>
    <property type="match status" value="1"/>
</dbReference>
<dbReference type="InterPro" id="IPR027417">
    <property type="entry name" value="P-loop_NTPase"/>
</dbReference>
<evidence type="ECO:0000256" key="2">
    <source>
        <dbReference type="ARBA" id="ARBA00022801"/>
    </source>
</evidence>
<dbReference type="Gene3D" id="3.40.50.300">
    <property type="entry name" value="P-loop containing nucleotide triphosphate hydrolases"/>
    <property type="match status" value="1"/>
</dbReference>
<dbReference type="FunFam" id="3.40.50.300:FF:000078">
    <property type="entry name" value="Elongation factor 4"/>
    <property type="match status" value="1"/>
</dbReference>
<dbReference type="RefSeq" id="XP_004362069.1">
    <property type="nucleotide sequence ID" value="XM_004362012.1"/>
</dbReference>
<keyword evidence="3" id="KW-0342">GTP-binding</keyword>
<dbReference type="InterPro" id="IPR031157">
    <property type="entry name" value="G_TR_CS"/>
</dbReference>
<accession>F4PKU4</accession>
<proteinExistence type="predicted"/>
<keyword evidence="2" id="KW-0378">Hydrolase</keyword>
<dbReference type="GO" id="GO:0097177">
    <property type="term" value="F:mitochondrial ribosome binding"/>
    <property type="evidence" value="ECO:0007669"/>
    <property type="project" value="TreeGrafter"/>
</dbReference>
<evidence type="ECO:0000256" key="1">
    <source>
        <dbReference type="ARBA" id="ARBA00022741"/>
    </source>
</evidence>
<dbReference type="GeneID" id="14876324"/>
<dbReference type="PRINTS" id="PR00315">
    <property type="entry name" value="ELONGATNFCT"/>
</dbReference>
<dbReference type="KEGG" id="dfa:DFA_06365"/>
<dbReference type="NCBIfam" id="TIGR00231">
    <property type="entry name" value="small_GTP"/>
    <property type="match status" value="1"/>
</dbReference>
<dbReference type="GO" id="GO:0045727">
    <property type="term" value="P:positive regulation of translation"/>
    <property type="evidence" value="ECO:0007669"/>
    <property type="project" value="TreeGrafter"/>
</dbReference>
<dbReference type="InterPro" id="IPR000795">
    <property type="entry name" value="T_Tr_GTP-bd_dom"/>
</dbReference>
<dbReference type="EMBL" id="GL883007">
    <property type="protein sequence ID" value="EGG24218.1"/>
    <property type="molecule type" value="Genomic_DNA"/>
</dbReference>
<dbReference type="GO" id="GO:0003924">
    <property type="term" value="F:GTPase activity"/>
    <property type="evidence" value="ECO:0007669"/>
    <property type="project" value="InterPro"/>
</dbReference>
<dbReference type="InterPro" id="IPR005225">
    <property type="entry name" value="Small_GTP-bd"/>
</dbReference>
<sequence length="328" mass="35841">MATSVFLRSGSSIASSSWRGASSITAIGSSNNIYKFTSTSSNKIINSISSSSIGRCFSTKQPIDIASFPPSRIRNFSIIAHIDHGKTTLSTKLLTLTGTLPKNIYGSGEESLGQQEKNENRREQYLDKLQVEKERGITVKAQTCTMIYHNKSDDKQYMLNLIDTPGHVDFTYEVSRSLMACQGAILVVDACQGVQAQTMANYYLALEAGLEVVPLINKIDLPTANVDLVCQQLKDTFGFHPADVLQVSAKTGIGIAEILPAVIDRIPPPALSDEEEALGEYQADVRGDGLRPDASRARVDGLALYRPGRLHDTGYEDNIRGTCRRHIL</sequence>
<keyword evidence="1" id="KW-0547">Nucleotide-binding</keyword>
<dbReference type="AlphaFoldDB" id="F4PKU4"/>
<dbReference type="GO" id="GO:0005739">
    <property type="term" value="C:mitochondrion"/>
    <property type="evidence" value="ECO:0007669"/>
    <property type="project" value="TreeGrafter"/>
</dbReference>
<reference evidence="7" key="1">
    <citation type="journal article" date="2011" name="Genome Res.">
        <title>Phylogeny-wide analysis of social amoeba genomes highlights ancient origins for complex intercellular communication.</title>
        <authorList>
            <person name="Heidel A.J."/>
            <person name="Lawal H.M."/>
            <person name="Felder M."/>
            <person name="Schilde C."/>
            <person name="Helps N.R."/>
            <person name="Tunggal B."/>
            <person name="Rivero F."/>
            <person name="John U."/>
            <person name="Schleicher M."/>
            <person name="Eichinger L."/>
            <person name="Platzer M."/>
            <person name="Noegel A.A."/>
            <person name="Schaap P."/>
            <person name="Gloeckner G."/>
        </authorList>
    </citation>
    <scope>NUCLEOTIDE SEQUENCE [LARGE SCALE GENOMIC DNA]</scope>
    <source>
        <strain evidence="7">SH3</strain>
    </source>
</reference>
<protein>
    <recommendedName>
        <fullName evidence="5">Tr-type G domain-containing protein</fullName>
    </recommendedName>
</protein>
<evidence type="ECO:0000259" key="5">
    <source>
        <dbReference type="PROSITE" id="PS51722"/>
    </source>
</evidence>
<evidence type="ECO:0000313" key="7">
    <source>
        <dbReference type="Proteomes" id="UP000007797"/>
    </source>
</evidence>